<evidence type="ECO:0000313" key="5">
    <source>
        <dbReference type="RefSeq" id="XP_046591728.1"/>
    </source>
</evidence>
<dbReference type="KEGG" id="nlo:107218993"/>
<gene>
    <name evidence="3 4 5" type="primary">LOC107218993</name>
</gene>
<feature type="compositionally biased region" description="Basic and acidic residues" evidence="1">
    <location>
        <begin position="561"/>
        <end position="574"/>
    </location>
</feature>
<dbReference type="AlphaFoldDB" id="A0A6J0BC76"/>
<feature type="region of interest" description="Disordered" evidence="1">
    <location>
        <begin position="554"/>
        <end position="576"/>
    </location>
</feature>
<reference evidence="3" key="1">
    <citation type="submission" date="2025-04" db="UniProtKB">
        <authorList>
            <consortium name="RefSeq"/>
        </authorList>
    </citation>
    <scope>IDENTIFICATION</scope>
    <source>
        <tissue evidence="4 5">Thorax and Abdomen</tissue>
        <tissue evidence="3">Whole body</tissue>
    </source>
</reference>
<dbReference type="InParanoid" id="A0A6J0BC76"/>
<evidence type="ECO:0000313" key="4">
    <source>
        <dbReference type="RefSeq" id="XP_046591727.1"/>
    </source>
</evidence>
<evidence type="ECO:0000313" key="2">
    <source>
        <dbReference type="Proteomes" id="UP000829291"/>
    </source>
</evidence>
<proteinExistence type="predicted"/>
<feature type="region of interest" description="Disordered" evidence="1">
    <location>
        <begin position="217"/>
        <end position="271"/>
    </location>
</feature>
<dbReference type="OrthoDB" id="7675441at2759"/>
<feature type="region of interest" description="Disordered" evidence="1">
    <location>
        <begin position="283"/>
        <end position="333"/>
    </location>
</feature>
<sequence length="582" mass="67257">MVGGLRERDYQRAVQKRNEACRRFDYHCQAARYFERESRLAEHFNSWSSGGFYRDNKFIDGKSKAERLRRRQNNLRKMLKDEDAGYRGEFAERAAAGMPSVRDGPDRASVDNLRKQLDMKKTEKALYYPHNYGCFQSCNGPCECKTGGASSRHYQGEHHIDACRNSNLSMEQTNLRNYSSDCQSRKENPENRHHGEKRHIQGHMMYGSNIDSFGNSFTTSTVKHTGERRHYETATDSVDEGSNQRQHREEADYNSVASSVRQMQEDQESVMGYAGHAAISERRHYGNPSNNSGRSLANTNMRQASPAKRVSETSKEAEGEREAEDPEESEFDQRYATADQELEQIYESGNRSQASSPGSEGFTNRKNSSTDNINFSWKYDDPAKRPVCFLTHSQLLEEIQDLANREVQVCKKQNWAEALRLRDMRNRLELQREVEIFNFKNLVTNKNRHSEMTKLADRMKLMDKRETSGNDHLIYSEEAKSLWEARVREDNAILSEDERAAREKLLQELEEEWEMMSLNDKERIAESPVKQQQSYLQEELNIRAEAMDNAVDLPPVQWSNDESKSSCTRNKDKGSASLIFLG</sequence>
<feature type="compositionally biased region" description="Basic and acidic residues" evidence="1">
    <location>
        <begin position="224"/>
        <end position="233"/>
    </location>
</feature>
<feature type="compositionally biased region" description="Acidic residues" evidence="1">
    <location>
        <begin position="321"/>
        <end position="330"/>
    </location>
</feature>
<organism evidence="2 3">
    <name type="scientific">Neodiprion lecontei</name>
    <name type="common">Redheaded pine sawfly</name>
    <dbReference type="NCBI Taxonomy" id="441921"/>
    <lineage>
        <taxon>Eukaryota</taxon>
        <taxon>Metazoa</taxon>
        <taxon>Ecdysozoa</taxon>
        <taxon>Arthropoda</taxon>
        <taxon>Hexapoda</taxon>
        <taxon>Insecta</taxon>
        <taxon>Pterygota</taxon>
        <taxon>Neoptera</taxon>
        <taxon>Endopterygota</taxon>
        <taxon>Hymenoptera</taxon>
        <taxon>Tenthredinoidea</taxon>
        <taxon>Diprionidae</taxon>
        <taxon>Diprioninae</taxon>
        <taxon>Neodiprion</taxon>
    </lineage>
</organism>
<accession>A0A6J0BC76</accession>
<feature type="compositionally biased region" description="Basic and acidic residues" evidence="1">
    <location>
        <begin position="309"/>
        <end position="320"/>
    </location>
</feature>
<name>A0A6J0BC76_NEOLC</name>
<feature type="region of interest" description="Disordered" evidence="1">
    <location>
        <begin position="348"/>
        <end position="372"/>
    </location>
</feature>
<dbReference type="RefSeq" id="XP_046591727.1">
    <property type="nucleotide sequence ID" value="XM_046735771.1"/>
</dbReference>
<feature type="compositionally biased region" description="Polar residues" evidence="1">
    <location>
        <begin position="287"/>
        <end position="303"/>
    </location>
</feature>
<evidence type="ECO:0000313" key="3">
    <source>
        <dbReference type="RefSeq" id="XP_015512530.1"/>
    </source>
</evidence>
<keyword evidence="2" id="KW-1185">Reference proteome</keyword>
<protein>
    <submittedName>
        <fullName evidence="3 4">Uncharacterized protein LOC107218993</fullName>
    </submittedName>
    <submittedName>
        <fullName evidence="5">Uncharacterized protein LOC107218993 isoform X2</fullName>
    </submittedName>
</protein>
<feature type="compositionally biased region" description="Polar residues" evidence="1">
    <location>
        <begin position="234"/>
        <end position="244"/>
    </location>
</feature>
<dbReference type="RefSeq" id="XP_015512530.1">
    <property type="nucleotide sequence ID" value="XM_015657044.1"/>
</dbReference>
<dbReference type="Proteomes" id="UP000829291">
    <property type="component" value="Chromosome 3"/>
</dbReference>
<evidence type="ECO:0000256" key="1">
    <source>
        <dbReference type="SAM" id="MobiDB-lite"/>
    </source>
</evidence>
<dbReference type="GeneID" id="107218993"/>
<dbReference type="RefSeq" id="XP_046591728.1">
    <property type="nucleotide sequence ID" value="XM_046735772.1"/>
</dbReference>